<feature type="region of interest" description="Disordered" evidence="1">
    <location>
        <begin position="662"/>
        <end position="1106"/>
    </location>
</feature>
<feature type="compositionally biased region" description="Polar residues" evidence="1">
    <location>
        <begin position="764"/>
        <end position="789"/>
    </location>
</feature>
<evidence type="ECO:0000256" key="1">
    <source>
        <dbReference type="SAM" id="MobiDB-lite"/>
    </source>
</evidence>
<reference evidence="2 3" key="1">
    <citation type="journal article" date="2010" name="Nature">
        <title>The Ectocarpus genome and the independent evolution of multicellularity in brown algae.</title>
        <authorList>
            <person name="Cock J.M."/>
            <person name="Sterck L."/>
            <person name="Rouze P."/>
            <person name="Scornet D."/>
            <person name="Allen A.E."/>
            <person name="Amoutzias G."/>
            <person name="Anthouard V."/>
            <person name="Artiguenave F."/>
            <person name="Aury J.M."/>
            <person name="Badger J.H."/>
            <person name="Beszteri B."/>
            <person name="Billiau K."/>
            <person name="Bonnet E."/>
            <person name="Bothwell J.H."/>
            <person name="Bowler C."/>
            <person name="Boyen C."/>
            <person name="Brownlee C."/>
            <person name="Carrano C.J."/>
            <person name="Charrier B."/>
            <person name="Cho G.Y."/>
            <person name="Coelho S.M."/>
            <person name="Collen J."/>
            <person name="Corre E."/>
            <person name="Da Silva C."/>
            <person name="Delage L."/>
            <person name="Delaroque N."/>
            <person name="Dittami S.M."/>
            <person name="Doulbeau S."/>
            <person name="Elias M."/>
            <person name="Farnham G."/>
            <person name="Gachon C.M."/>
            <person name="Gschloessl B."/>
            <person name="Heesch S."/>
            <person name="Jabbari K."/>
            <person name="Jubin C."/>
            <person name="Kawai H."/>
            <person name="Kimura K."/>
            <person name="Kloareg B."/>
            <person name="Kupper F.C."/>
            <person name="Lang D."/>
            <person name="Le Bail A."/>
            <person name="Leblanc C."/>
            <person name="Lerouge P."/>
            <person name="Lohr M."/>
            <person name="Lopez P.J."/>
            <person name="Martens C."/>
            <person name="Maumus F."/>
            <person name="Michel G."/>
            <person name="Miranda-Saavedra D."/>
            <person name="Morales J."/>
            <person name="Moreau H."/>
            <person name="Motomura T."/>
            <person name="Nagasato C."/>
            <person name="Napoli C.A."/>
            <person name="Nelson D.R."/>
            <person name="Nyvall-Collen P."/>
            <person name="Peters A.F."/>
            <person name="Pommier C."/>
            <person name="Potin P."/>
            <person name="Poulain J."/>
            <person name="Quesneville H."/>
            <person name="Read B."/>
            <person name="Rensing S.A."/>
            <person name="Ritter A."/>
            <person name="Rousvoal S."/>
            <person name="Samanta M."/>
            <person name="Samson G."/>
            <person name="Schroeder D.C."/>
            <person name="Segurens B."/>
            <person name="Strittmatter M."/>
            <person name="Tonon T."/>
            <person name="Tregear J.W."/>
            <person name="Valentin K."/>
            <person name="von Dassow P."/>
            <person name="Yamagishi T."/>
            <person name="Van de Peer Y."/>
            <person name="Wincker P."/>
        </authorList>
    </citation>
    <scope>NUCLEOTIDE SEQUENCE [LARGE SCALE GENOMIC DNA]</scope>
    <source>
        <strain evidence="3">Ec32 / CCAP1310/4</strain>
    </source>
</reference>
<feature type="region of interest" description="Disordered" evidence="1">
    <location>
        <begin position="332"/>
        <end position="377"/>
    </location>
</feature>
<feature type="compositionally biased region" description="Low complexity" evidence="1">
    <location>
        <begin position="513"/>
        <end position="526"/>
    </location>
</feature>
<feature type="compositionally biased region" description="Gly residues" evidence="1">
    <location>
        <begin position="1097"/>
        <end position="1106"/>
    </location>
</feature>
<feature type="compositionally biased region" description="Basic and acidic residues" evidence="1">
    <location>
        <begin position="1023"/>
        <end position="1040"/>
    </location>
</feature>
<feature type="compositionally biased region" description="Low complexity" evidence="1">
    <location>
        <begin position="455"/>
        <end position="492"/>
    </location>
</feature>
<dbReference type="InParanoid" id="D7FVV0"/>
<feature type="compositionally biased region" description="Basic and acidic residues" evidence="1">
    <location>
        <begin position="420"/>
        <end position="429"/>
    </location>
</feature>
<feature type="compositionally biased region" description="Basic and acidic residues" evidence="1">
    <location>
        <begin position="750"/>
        <end position="763"/>
    </location>
</feature>
<feature type="compositionally biased region" description="Low complexity" evidence="1">
    <location>
        <begin position="706"/>
        <end position="719"/>
    </location>
</feature>
<dbReference type="AlphaFoldDB" id="D7FVV0"/>
<feature type="compositionally biased region" description="Basic residues" evidence="1">
    <location>
        <begin position="1051"/>
        <end position="1060"/>
    </location>
</feature>
<organism evidence="2 3">
    <name type="scientific">Ectocarpus siliculosus</name>
    <name type="common">Brown alga</name>
    <name type="synonym">Conferva siliculosa</name>
    <dbReference type="NCBI Taxonomy" id="2880"/>
    <lineage>
        <taxon>Eukaryota</taxon>
        <taxon>Sar</taxon>
        <taxon>Stramenopiles</taxon>
        <taxon>Ochrophyta</taxon>
        <taxon>PX clade</taxon>
        <taxon>Phaeophyceae</taxon>
        <taxon>Ectocarpales</taxon>
        <taxon>Ectocarpaceae</taxon>
        <taxon>Ectocarpus</taxon>
    </lineage>
</organism>
<feature type="compositionally biased region" description="Polar residues" evidence="1">
    <location>
        <begin position="951"/>
        <end position="967"/>
    </location>
</feature>
<accession>D7FVV0</accession>
<name>D7FVV0_ECTSI</name>
<feature type="compositionally biased region" description="Polar residues" evidence="1">
    <location>
        <begin position="435"/>
        <end position="454"/>
    </location>
</feature>
<feature type="compositionally biased region" description="Polar residues" evidence="1">
    <location>
        <begin position="842"/>
        <end position="855"/>
    </location>
</feature>
<feature type="compositionally biased region" description="Gly residues" evidence="1">
    <location>
        <begin position="332"/>
        <end position="343"/>
    </location>
</feature>
<feature type="compositionally biased region" description="Basic and acidic residues" evidence="1">
    <location>
        <begin position="886"/>
        <end position="902"/>
    </location>
</feature>
<feature type="compositionally biased region" description="Basic and acidic residues" evidence="1">
    <location>
        <begin position="914"/>
        <end position="928"/>
    </location>
</feature>
<dbReference type="STRING" id="2880.D7FVV0"/>
<dbReference type="OrthoDB" id="193619at2759"/>
<proteinExistence type="predicted"/>
<evidence type="ECO:0000313" key="3">
    <source>
        <dbReference type="Proteomes" id="UP000002630"/>
    </source>
</evidence>
<feature type="region of interest" description="Disordered" evidence="1">
    <location>
        <begin position="416"/>
        <end position="531"/>
    </location>
</feature>
<gene>
    <name evidence="2" type="ORF">Esi_0003_0045</name>
</gene>
<sequence length="1106" mass="117372">MNPQRRQSRARSVVLHLFSQFSAAPSALNVREEASYQMASTASSMGAVGTPAWVVNVREEIGRSPAWEVLSDQLFERVSTVLKSHGLGHFSDLSSPEQITLLEEAHRDIMSENNKVYQAFESQFSKSMDAEIAKEARARVVQDSTANREGTEEAQYLDRILDSAAEGAVSLLRELPREHLGSLRLMLNQAVPSRARLDIWRLLLKHTAVLLESGSVASRRILPLSSRNVVLMKTVLSYHHACKMTKRGQKATTNIPEPFVHFLVPLCAVITGRSSYSSSSSSSNAAATATTAAASSLREQEIDIMIERLVEMFEGALEAGLEGLVDQKELPGGTGVSGSGAGGVSTTRAKKSARSPKTATRAAETKENSGDGRGGADNIVLPDWVDKSYGVLVPGFRGLLDHVTRVHLGLAVAAVPSEGNKGDNGKTGDGRINTADGSSSAVGETGASNAATDGQQQQPQENQQRGQDSATQPTSPRRTSSATSRRAALLSQGQPSSEAPSLGKGADGVDMPSSSRTDSTTDSRTSAHLPEVTESQARVALWALLEPLVTVGLVGHLGADACLFAWDQAVIAGFGVMLPRVAAMVVAAAADKLGACLTFAVMSEALFSHAHLVSTSQLQELMEAHCMPSIRKEMRVSHKLCPEITGPTLKTATDILDSAYSKRTREAQEARKAHVEHTLGPSRGGSVHRSQTKERIQLDLSRTAVRGSSRGSSNDSNASLGFDDDDDAGRSNGTKDEPRASKARGNGAQGRDKGKAPRGDEKQSSGAKKNTSSNAPPHRNGSSGPSATAENAGKAGASKSDFTRTRTRGRNASNALARTSSTAVEAEAATASKKPGVKNTKQKLSAATKRQASVRSTRKDDNEDTESQTEGSSEQISSNDSGHNQQRHDQKSQRRSRGRDTSESYSSNRGNGEGGEKSAARSKGERRNSRSRRTSAAESSDLSEDEGSMTVDGQSGNKGGSSPTMSTPVAKVHASDRGKDKKKQDGKGTQLASADDGGEKVIRRSERAKADNKTSSSRRTLSRSHERSSQRDGDRRRETKQGTAKAQGTKSQRHASRGVKTRGSSGAPSADDDSDRSAETKAAPPTAAVSPIRRLFGGFGGLKKKA</sequence>
<feature type="compositionally biased region" description="Polar residues" evidence="1">
    <location>
        <begin position="868"/>
        <end position="884"/>
    </location>
</feature>
<dbReference type="Proteomes" id="UP000002630">
    <property type="component" value="Linkage Group LG02"/>
</dbReference>
<feature type="compositionally biased region" description="Polar residues" evidence="1">
    <location>
        <begin position="1041"/>
        <end position="1050"/>
    </location>
</feature>
<keyword evidence="3" id="KW-1185">Reference proteome</keyword>
<feature type="compositionally biased region" description="Low complexity" evidence="1">
    <location>
        <begin position="817"/>
        <end position="832"/>
    </location>
</feature>
<feature type="compositionally biased region" description="Basic and acidic residues" evidence="1">
    <location>
        <begin position="997"/>
        <end position="1012"/>
    </location>
</feature>
<feature type="compositionally biased region" description="Basic and acidic residues" evidence="1">
    <location>
        <begin position="663"/>
        <end position="677"/>
    </location>
</feature>
<dbReference type="EMBL" id="FN648486">
    <property type="protein sequence ID" value="CBJ25470.1"/>
    <property type="molecule type" value="Genomic_DNA"/>
</dbReference>
<evidence type="ECO:0000313" key="2">
    <source>
        <dbReference type="EMBL" id="CBJ25470.1"/>
    </source>
</evidence>
<protein>
    <submittedName>
        <fullName evidence="2">Uncharacterized protein</fullName>
    </submittedName>
</protein>
<feature type="compositionally biased region" description="Basic and acidic residues" evidence="1">
    <location>
        <begin position="973"/>
        <end position="986"/>
    </location>
</feature>
<dbReference type="EMBL" id="FN649727">
    <property type="protein sequence ID" value="CBJ25470.1"/>
    <property type="molecule type" value="Genomic_DNA"/>
</dbReference>